<dbReference type="HOGENOM" id="CLU_096571_0_0_1"/>
<evidence type="ECO:0000313" key="3">
    <source>
        <dbReference type="Proteomes" id="UP000054217"/>
    </source>
</evidence>
<reference evidence="2 3" key="1">
    <citation type="submission" date="2014-04" db="EMBL/GenBank/DDBJ databases">
        <authorList>
            <consortium name="DOE Joint Genome Institute"/>
            <person name="Kuo A."/>
            <person name="Kohler A."/>
            <person name="Costa M.D."/>
            <person name="Nagy L.G."/>
            <person name="Floudas D."/>
            <person name="Copeland A."/>
            <person name="Barry K.W."/>
            <person name="Cichocki N."/>
            <person name="Veneault-Fourrey C."/>
            <person name="LaButti K."/>
            <person name="Lindquist E.A."/>
            <person name="Lipzen A."/>
            <person name="Lundell T."/>
            <person name="Morin E."/>
            <person name="Murat C."/>
            <person name="Sun H."/>
            <person name="Tunlid A."/>
            <person name="Henrissat B."/>
            <person name="Grigoriev I.V."/>
            <person name="Hibbett D.S."/>
            <person name="Martin F."/>
            <person name="Nordberg H.P."/>
            <person name="Cantor M.N."/>
            <person name="Hua S.X."/>
        </authorList>
    </citation>
    <scope>NUCLEOTIDE SEQUENCE [LARGE SCALE GENOMIC DNA]</scope>
    <source>
        <strain evidence="2 3">Marx 270</strain>
    </source>
</reference>
<evidence type="ECO:0000313" key="2">
    <source>
        <dbReference type="EMBL" id="KIN96340.1"/>
    </source>
</evidence>
<feature type="region of interest" description="Disordered" evidence="1">
    <location>
        <begin position="90"/>
        <end position="144"/>
    </location>
</feature>
<dbReference type="Proteomes" id="UP000054217">
    <property type="component" value="Unassembled WGS sequence"/>
</dbReference>
<keyword evidence="3" id="KW-1185">Reference proteome</keyword>
<reference evidence="3" key="2">
    <citation type="submission" date="2015-01" db="EMBL/GenBank/DDBJ databases">
        <title>Evolutionary Origins and Diversification of the Mycorrhizal Mutualists.</title>
        <authorList>
            <consortium name="DOE Joint Genome Institute"/>
            <consortium name="Mycorrhizal Genomics Consortium"/>
            <person name="Kohler A."/>
            <person name="Kuo A."/>
            <person name="Nagy L.G."/>
            <person name="Floudas D."/>
            <person name="Copeland A."/>
            <person name="Barry K.W."/>
            <person name="Cichocki N."/>
            <person name="Veneault-Fourrey C."/>
            <person name="LaButti K."/>
            <person name="Lindquist E.A."/>
            <person name="Lipzen A."/>
            <person name="Lundell T."/>
            <person name="Morin E."/>
            <person name="Murat C."/>
            <person name="Riley R."/>
            <person name="Ohm R."/>
            <person name="Sun H."/>
            <person name="Tunlid A."/>
            <person name="Henrissat B."/>
            <person name="Grigoriev I.V."/>
            <person name="Hibbett D.S."/>
            <person name="Martin F."/>
        </authorList>
    </citation>
    <scope>NUCLEOTIDE SEQUENCE [LARGE SCALE GENOMIC DNA]</scope>
    <source>
        <strain evidence="3">Marx 270</strain>
    </source>
</reference>
<sequence>MDVNKKCKSLEAHVYDPSLPVSAHGKMSVGNSSSNPTDKGKSKSGWTVVQDRPQASSAPKPTSELPLSELFQTFHLPSSKGAWFPPSYFSPELPKRSTPSPPPSPFHVIVTSLPRANSPRLTSPTPPSVAPSSPALSARSSFTSPHEDWDDIDRFYSGNGPAQYPYQGCQLAPPSIIPSPPPLPPLPTSCQIRRARRSQDPNFMSDHELNLLIERRQRDIERTQLQISRMQSEISHAIADITEWVAELRHRK</sequence>
<evidence type="ECO:0000256" key="1">
    <source>
        <dbReference type="SAM" id="MobiDB-lite"/>
    </source>
</evidence>
<accession>A0A0C3NL52</accession>
<feature type="compositionally biased region" description="Low complexity" evidence="1">
    <location>
        <begin position="130"/>
        <end position="144"/>
    </location>
</feature>
<dbReference type="InParanoid" id="A0A0C3NL52"/>
<dbReference type="OrthoDB" id="2665967at2759"/>
<protein>
    <submittedName>
        <fullName evidence="2">Uncharacterized protein</fullName>
    </submittedName>
</protein>
<feature type="region of interest" description="Disordered" evidence="1">
    <location>
        <begin position="18"/>
        <end position="66"/>
    </location>
</feature>
<gene>
    <name evidence="2" type="ORF">M404DRAFT_1006846</name>
</gene>
<dbReference type="STRING" id="870435.A0A0C3NL52"/>
<name>A0A0C3NL52_PISTI</name>
<dbReference type="AlphaFoldDB" id="A0A0C3NL52"/>
<dbReference type="EMBL" id="KN832049">
    <property type="protein sequence ID" value="KIN96340.1"/>
    <property type="molecule type" value="Genomic_DNA"/>
</dbReference>
<proteinExistence type="predicted"/>
<organism evidence="2 3">
    <name type="scientific">Pisolithus tinctorius Marx 270</name>
    <dbReference type="NCBI Taxonomy" id="870435"/>
    <lineage>
        <taxon>Eukaryota</taxon>
        <taxon>Fungi</taxon>
        <taxon>Dikarya</taxon>
        <taxon>Basidiomycota</taxon>
        <taxon>Agaricomycotina</taxon>
        <taxon>Agaricomycetes</taxon>
        <taxon>Agaricomycetidae</taxon>
        <taxon>Boletales</taxon>
        <taxon>Sclerodermatineae</taxon>
        <taxon>Pisolithaceae</taxon>
        <taxon>Pisolithus</taxon>
    </lineage>
</organism>